<reference evidence="3" key="2">
    <citation type="submission" date="2015-01" db="EMBL/GenBank/DDBJ databases">
        <title>Evolutionary Origins and Diversification of the Mycorrhizal Mutualists.</title>
        <authorList>
            <consortium name="DOE Joint Genome Institute"/>
            <consortium name="Mycorrhizal Genomics Consortium"/>
            <person name="Kohler A."/>
            <person name="Kuo A."/>
            <person name="Nagy L.G."/>
            <person name="Floudas D."/>
            <person name="Copeland A."/>
            <person name="Barry K.W."/>
            <person name="Cichocki N."/>
            <person name="Veneault-Fourrey C."/>
            <person name="LaButti K."/>
            <person name="Lindquist E.A."/>
            <person name="Lipzen A."/>
            <person name="Lundell T."/>
            <person name="Morin E."/>
            <person name="Murat C."/>
            <person name="Riley R."/>
            <person name="Ohm R."/>
            <person name="Sun H."/>
            <person name="Tunlid A."/>
            <person name="Henrissat B."/>
            <person name="Grigoriev I.V."/>
            <person name="Hibbett D.S."/>
            <person name="Martin F."/>
        </authorList>
    </citation>
    <scope>NUCLEOTIDE SEQUENCE [LARGE SCALE GENOMIC DNA]</scope>
    <source>
        <strain evidence="3">Foug A</strain>
    </source>
</reference>
<accession>A0A0C3DUW2</accession>
<dbReference type="STRING" id="1036808.A0A0C3DUW2"/>
<dbReference type="HOGENOM" id="CLU_084529_0_0_1"/>
<dbReference type="EMBL" id="KN822067">
    <property type="protein sequence ID" value="KIM59954.1"/>
    <property type="molecule type" value="Genomic_DNA"/>
</dbReference>
<protein>
    <recommendedName>
        <fullName evidence="4">Aminoglycoside phosphotransferase domain-containing protein</fullName>
    </recommendedName>
</protein>
<dbReference type="InterPro" id="IPR011009">
    <property type="entry name" value="Kinase-like_dom_sf"/>
</dbReference>
<evidence type="ECO:0000313" key="3">
    <source>
        <dbReference type="Proteomes" id="UP000053989"/>
    </source>
</evidence>
<proteinExistence type="predicted"/>
<reference evidence="2 3" key="1">
    <citation type="submission" date="2014-04" db="EMBL/GenBank/DDBJ databases">
        <authorList>
            <consortium name="DOE Joint Genome Institute"/>
            <person name="Kuo A."/>
            <person name="Kohler A."/>
            <person name="Nagy L.G."/>
            <person name="Floudas D."/>
            <person name="Copeland A."/>
            <person name="Barry K.W."/>
            <person name="Cichocki N."/>
            <person name="Veneault-Fourrey C."/>
            <person name="LaButti K."/>
            <person name="Lindquist E.A."/>
            <person name="Lipzen A."/>
            <person name="Lundell T."/>
            <person name="Morin E."/>
            <person name="Murat C."/>
            <person name="Sun H."/>
            <person name="Tunlid A."/>
            <person name="Henrissat B."/>
            <person name="Grigoriev I.V."/>
            <person name="Hibbett D.S."/>
            <person name="Martin F."/>
            <person name="Nordberg H.P."/>
            <person name="Cantor M.N."/>
            <person name="Hua S.X."/>
        </authorList>
    </citation>
    <scope>NUCLEOTIDE SEQUENCE [LARGE SCALE GENOMIC DNA]</scope>
    <source>
        <strain evidence="2 3">Foug A</strain>
    </source>
</reference>
<keyword evidence="3" id="KW-1185">Reference proteome</keyword>
<organism evidence="2 3">
    <name type="scientific">Scleroderma citrinum Foug A</name>
    <dbReference type="NCBI Taxonomy" id="1036808"/>
    <lineage>
        <taxon>Eukaryota</taxon>
        <taxon>Fungi</taxon>
        <taxon>Dikarya</taxon>
        <taxon>Basidiomycota</taxon>
        <taxon>Agaricomycotina</taxon>
        <taxon>Agaricomycetes</taxon>
        <taxon>Agaricomycetidae</taxon>
        <taxon>Boletales</taxon>
        <taxon>Sclerodermatineae</taxon>
        <taxon>Sclerodermataceae</taxon>
        <taxon>Scleroderma</taxon>
    </lineage>
</organism>
<evidence type="ECO:0008006" key="4">
    <source>
        <dbReference type="Google" id="ProtNLM"/>
    </source>
</evidence>
<gene>
    <name evidence="2" type="ORF">SCLCIDRAFT_1217194</name>
</gene>
<dbReference type="OrthoDB" id="3250044at2759"/>
<dbReference type="SUPFAM" id="SSF56112">
    <property type="entry name" value="Protein kinase-like (PK-like)"/>
    <property type="match status" value="1"/>
</dbReference>
<feature type="chain" id="PRO_5002163557" description="Aminoglycoside phosphotransferase domain-containing protein" evidence="1">
    <location>
        <begin position="31"/>
        <end position="324"/>
    </location>
</feature>
<name>A0A0C3DUW2_9AGAM</name>
<dbReference type="Proteomes" id="UP000053989">
    <property type="component" value="Unassembled WGS sequence"/>
</dbReference>
<sequence length="324" mass="36349">MCSNSSSGAISPYVCIILSSFLTLSCIASSKISPMETSNEAGFKDAIIAACDKHQEDNWKTDDYHAYIFTDVYFVKYGDYEALWPEIQTQLHVAAYAESLEYASRPRIPKVLHYFEKEKERAYLVMERIKLSHSPPDLPGRMPEAITWLATVPAPDGHVLGPLGGGRIRHSFFKNYTAPFHFRSVQQLEHYVNQGRMKLPSRSRRWKDPFSITNERLIFTQPDMHDTNFGVDEEGKTVLLDFGEIALLPESFARFTLSSNEKFAPIIESLGLSGESNMTMMGDIAYFLGMVSDAKLGASAYAWHGITTFVVGLDADDFPEAGNN</sequence>
<dbReference type="InParanoid" id="A0A0C3DUW2"/>
<evidence type="ECO:0000313" key="2">
    <source>
        <dbReference type="EMBL" id="KIM59954.1"/>
    </source>
</evidence>
<feature type="signal peptide" evidence="1">
    <location>
        <begin position="1"/>
        <end position="30"/>
    </location>
</feature>
<dbReference type="AlphaFoldDB" id="A0A0C3DUW2"/>
<keyword evidence="1" id="KW-0732">Signal</keyword>
<evidence type="ECO:0000256" key="1">
    <source>
        <dbReference type="SAM" id="SignalP"/>
    </source>
</evidence>